<dbReference type="GO" id="GO:0016020">
    <property type="term" value="C:membrane"/>
    <property type="evidence" value="ECO:0007669"/>
    <property type="project" value="InterPro"/>
</dbReference>
<evidence type="ECO:0000256" key="1">
    <source>
        <dbReference type="SAM" id="Phobius"/>
    </source>
</evidence>
<feature type="transmembrane region" description="Helical" evidence="1">
    <location>
        <begin position="65"/>
        <end position="82"/>
    </location>
</feature>
<feature type="transmembrane region" description="Helical" evidence="1">
    <location>
        <begin position="118"/>
        <end position="137"/>
    </location>
</feature>
<feature type="transmembrane region" description="Helical" evidence="1">
    <location>
        <begin position="6"/>
        <end position="25"/>
    </location>
</feature>
<organism evidence="3 4">
    <name type="scientific">Candidatus Woesebacteria bacterium GWA1_42_12</name>
    <dbReference type="NCBI Taxonomy" id="1802472"/>
    <lineage>
        <taxon>Bacteria</taxon>
        <taxon>Candidatus Woeseibacteriota</taxon>
    </lineage>
</organism>
<protein>
    <recommendedName>
        <fullName evidence="2">EamA domain-containing protein</fullName>
    </recommendedName>
</protein>
<evidence type="ECO:0000313" key="3">
    <source>
        <dbReference type="EMBL" id="OGM04909.1"/>
    </source>
</evidence>
<evidence type="ECO:0000313" key="4">
    <source>
        <dbReference type="Proteomes" id="UP000177091"/>
    </source>
</evidence>
<feature type="transmembrane region" description="Helical" evidence="1">
    <location>
        <begin position="149"/>
        <end position="170"/>
    </location>
</feature>
<keyword evidence="1" id="KW-0472">Membrane</keyword>
<dbReference type="Pfam" id="PF00892">
    <property type="entry name" value="EamA"/>
    <property type="match status" value="1"/>
</dbReference>
<dbReference type="AlphaFoldDB" id="A0A1F7WR28"/>
<feature type="transmembrane region" description="Helical" evidence="1">
    <location>
        <begin position="32"/>
        <end position="53"/>
    </location>
</feature>
<keyword evidence="1" id="KW-1133">Transmembrane helix</keyword>
<feature type="transmembrane region" description="Helical" evidence="1">
    <location>
        <begin position="246"/>
        <end position="267"/>
    </location>
</feature>
<dbReference type="Proteomes" id="UP000177091">
    <property type="component" value="Unassembled WGS sequence"/>
</dbReference>
<comment type="caution">
    <text evidence="3">The sequence shown here is derived from an EMBL/GenBank/DDBJ whole genome shotgun (WGS) entry which is preliminary data.</text>
</comment>
<proteinExistence type="predicted"/>
<feature type="domain" description="EamA" evidence="2">
    <location>
        <begin position="2"/>
        <end position="134"/>
    </location>
</feature>
<accession>A0A1F7WR28</accession>
<keyword evidence="1" id="KW-0812">Transmembrane</keyword>
<feature type="transmembrane region" description="Helical" evidence="1">
    <location>
        <begin position="94"/>
        <end position="112"/>
    </location>
</feature>
<dbReference type="InterPro" id="IPR037185">
    <property type="entry name" value="EmrE-like"/>
</dbReference>
<dbReference type="Gene3D" id="1.10.3730.20">
    <property type="match status" value="1"/>
</dbReference>
<reference evidence="3 4" key="1">
    <citation type="journal article" date="2016" name="Nat. Commun.">
        <title>Thousands of microbial genomes shed light on interconnected biogeochemical processes in an aquifer system.</title>
        <authorList>
            <person name="Anantharaman K."/>
            <person name="Brown C.T."/>
            <person name="Hug L.A."/>
            <person name="Sharon I."/>
            <person name="Castelle C.J."/>
            <person name="Probst A.J."/>
            <person name="Thomas B.C."/>
            <person name="Singh A."/>
            <person name="Wilkins M.J."/>
            <person name="Karaoz U."/>
            <person name="Brodie E.L."/>
            <person name="Williams K.H."/>
            <person name="Hubbard S.S."/>
            <person name="Banfield J.F."/>
        </authorList>
    </citation>
    <scope>NUCLEOTIDE SEQUENCE [LARGE SCALE GENOMIC DNA]</scope>
</reference>
<sequence>MPWYFFAAAPMFLYGVSNFVDKFLIEKKIKDPLAMVTLSGLVTGFLGLVIGFISGFRYLGESQTVLMLMAGIFLIFYLIPYYKALKLDDVSRVAPLFQFIPVFTLILSTVFLKETLSTRQTVGLVLVVVAGIILSAERLESKLFRPRKAMWLMILSSFMYSCVLILFRFVVREAGYWTTLSWQYIGIGVGAISLLLLGRIRKSIKEGVGQLKSSLPLISANNGIALVADMSGSYAISLVAVPLVTIIGGIQPLIVLVYGLVLSLWFPKIIKEDIRKPTIIQKVASIIFIFIGLYLAYT</sequence>
<evidence type="ECO:0000259" key="2">
    <source>
        <dbReference type="Pfam" id="PF00892"/>
    </source>
</evidence>
<dbReference type="SUPFAM" id="SSF103481">
    <property type="entry name" value="Multidrug resistance efflux transporter EmrE"/>
    <property type="match status" value="1"/>
</dbReference>
<dbReference type="EMBL" id="MGFK01000002">
    <property type="protein sequence ID" value="OGM04909.1"/>
    <property type="molecule type" value="Genomic_DNA"/>
</dbReference>
<feature type="transmembrane region" description="Helical" evidence="1">
    <location>
        <begin position="279"/>
        <end position="297"/>
    </location>
</feature>
<dbReference type="InterPro" id="IPR000620">
    <property type="entry name" value="EamA_dom"/>
</dbReference>
<gene>
    <name evidence="3" type="ORF">A2112_01480</name>
</gene>
<dbReference type="PANTHER" id="PTHR22911">
    <property type="entry name" value="ACYL-MALONYL CONDENSING ENZYME-RELATED"/>
    <property type="match status" value="1"/>
</dbReference>
<feature type="transmembrane region" description="Helical" evidence="1">
    <location>
        <begin position="182"/>
        <end position="200"/>
    </location>
</feature>
<name>A0A1F7WR28_9BACT</name>
<feature type="transmembrane region" description="Helical" evidence="1">
    <location>
        <begin position="220"/>
        <end position="240"/>
    </location>
</feature>